<evidence type="ECO:0000256" key="1">
    <source>
        <dbReference type="SAM" id="Phobius"/>
    </source>
</evidence>
<feature type="transmembrane region" description="Helical" evidence="1">
    <location>
        <begin position="44"/>
        <end position="62"/>
    </location>
</feature>
<dbReference type="HOGENOM" id="CLU_149815_0_0_9"/>
<organism evidence="2 3">
    <name type="scientific">Lysinibacillus sphaericus OT4b.31</name>
    <dbReference type="NCBI Taxonomy" id="1285586"/>
    <lineage>
        <taxon>Bacteria</taxon>
        <taxon>Bacillati</taxon>
        <taxon>Bacillota</taxon>
        <taxon>Bacilli</taxon>
        <taxon>Bacillales</taxon>
        <taxon>Bacillaceae</taxon>
        <taxon>Lysinibacillus</taxon>
    </lineage>
</organism>
<dbReference type="eggNOG" id="ENOG5033853">
    <property type="taxonomic scope" value="Bacteria"/>
</dbReference>
<feature type="transmembrane region" description="Helical" evidence="1">
    <location>
        <begin position="111"/>
        <end position="132"/>
    </location>
</feature>
<sequence length="142" mass="16465">MNYFFKINAISALYGLLFFTLIELQLNFYRIVRLTGWESKTIDTLLLVVHLMAFVTASLLLYKLTYKWLGCRRANYWTMLLWLPYAVLFLILFAIAFPITNRGDMPAPVQGLILLAQLISYPFCIGFLNLLYHVQNTDVVQG</sequence>
<feature type="transmembrane region" description="Helical" evidence="1">
    <location>
        <begin position="74"/>
        <end position="99"/>
    </location>
</feature>
<accession>R7ZFA5</accession>
<feature type="transmembrane region" description="Helical" evidence="1">
    <location>
        <begin position="12"/>
        <end position="32"/>
    </location>
</feature>
<dbReference type="RefSeq" id="WP_010859200.1">
    <property type="nucleotide sequence ID" value="NZ_KB933398.1"/>
</dbReference>
<keyword evidence="1" id="KW-0812">Transmembrane</keyword>
<dbReference type="AlphaFoldDB" id="R7ZFA5"/>
<reference evidence="2 3" key="1">
    <citation type="submission" date="2013-04" db="EMBL/GenBank/DDBJ databases">
        <title>Draft genome of the heavy metal tolerant bacterium Lysinibacillus sphaericus strain OT4b.31.</title>
        <authorList>
            <person name="Pena-Montenegro T.D."/>
            <person name="Dussan J."/>
        </authorList>
    </citation>
    <scope>NUCLEOTIDE SEQUENCE [LARGE SCALE GENOMIC DNA]</scope>
    <source>
        <strain evidence="2 3">OT4b.31</strain>
    </source>
</reference>
<protein>
    <submittedName>
        <fullName evidence="2">Uncharacterized protein</fullName>
    </submittedName>
</protein>
<comment type="caution">
    <text evidence="2">The sequence shown here is derived from an EMBL/GenBank/DDBJ whole genome shotgun (WGS) entry which is preliminary data.</text>
</comment>
<name>R7ZFA5_LYSSH</name>
<evidence type="ECO:0000313" key="2">
    <source>
        <dbReference type="EMBL" id="EON72716.1"/>
    </source>
</evidence>
<dbReference type="PATRIC" id="fig|1285586.5.peg.2286"/>
<gene>
    <name evidence="2" type="ORF">H131_11263</name>
</gene>
<keyword evidence="1" id="KW-0472">Membrane</keyword>
<proteinExistence type="predicted"/>
<dbReference type="EMBL" id="AQPX01000017">
    <property type="protein sequence ID" value="EON72716.1"/>
    <property type="molecule type" value="Genomic_DNA"/>
</dbReference>
<keyword evidence="1" id="KW-1133">Transmembrane helix</keyword>
<evidence type="ECO:0000313" key="3">
    <source>
        <dbReference type="Proteomes" id="UP000013911"/>
    </source>
</evidence>
<dbReference type="Proteomes" id="UP000013911">
    <property type="component" value="Unassembled WGS sequence"/>
</dbReference>